<dbReference type="InterPro" id="IPR011059">
    <property type="entry name" value="Metal-dep_hydrolase_composite"/>
</dbReference>
<proteinExistence type="predicted"/>
<dbReference type="AlphaFoldDB" id="A0A3A9ZDL7"/>
<dbReference type="EMBL" id="RBAK01000005">
    <property type="protein sequence ID" value="RKN46373.1"/>
    <property type="molecule type" value="Genomic_DNA"/>
</dbReference>
<evidence type="ECO:0000313" key="1">
    <source>
        <dbReference type="EMBL" id="RKN46373.1"/>
    </source>
</evidence>
<dbReference type="SUPFAM" id="SSF51338">
    <property type="entry name" value="Composite domain of metallo-dependent hydrolases"/>
    <property type="match status" value="1"/>
</dbReference>
<name>A0A3A9ZDL7_9ACTN</name>
<organism evidence="1 2">
    <name type="scientific">Micromonospora endolithica</name>
    <dbReference type="NCBI Taxonomy" id="230091"/>
    <lineage>
        <taxon>Bacteria</taxon>
        <taxon>Bacillati</taxon>
        <taxon>Actinomycetota</taxon>
        <taxon>Actinomycetes</taxon>
        <taxon>Micromonosporales</taxon>
        <taxon>Micromonosporaceae</taxon>
        <taxon>Micromonospora</taxon>
    </lineage>
</organism>
<evidence type="ECO:0008006" key="3">
    <source>
        <dbReference type="Google" id="ProtNLM"/>
    </source>
</evidence>
<dbReference type="Proteomes" id="UP000281726">
    <property type="component" value="Unassembled WGS sequence"/>
</dbReference>
<dbReference type="OrthoDB" id="3400812at2"/>
<protein>
    <recommendedName>
        <fullName evidence="3">Amidohydrolase</fullName>
    </recommendedName>
</protein>
<accession>A0A3A9ZDL7</accession>
<reference evidence="1 2" key="1">
    <citation type="journal article" date="2004" name="Syst. Appl. Microbiol.">
        <title>Cryptoendolithic actinomycetes from antarctic sandstone rock samples: Micromonospora endolithica sp. nov. and two isolates related to Micromonospora coerulea Jensen 1932.</title>
        <authorList>
            <person name="Hirsch P."/>
            <person name="Mevs U."/>
            <person name="Kroppenstedt R.M."/>
            <person name="Schumann P."/>
            <person name="Stackebrandt E."/>
        </authorList>
    </citation>
    <scope>NUCLEOTIDE SEQUENCE [LARGE SCALE GENOMIC DNA]</scope>
    <source>
        <strain evidence="1 2">JCM 12677</strain>
    </source>
</reference>
<dbReference type="GO" id="GO:0016810">
    <property type="term" value="F:hydrolase activity, acting on carbon-nitrogen (but not peptide) bonds"/>
    <property type="evidence" value="ECO:0007669"/>
    <property type="project" value="InterPro"/>
</dbReference>
<gene>
    <name evidence="1" type="ORF">D7223_15815</name>
</gene>
<sequence>MLTLHTAPLLRTAPGGPPSEAAAVAVRADRVIAVGPLVQLSEEYADARVRRWPGTLGPGRVHDAPLPPAPTPRERIHALLRLGVTAVLAEHVADPVLRAAVDRSDLLVLDTSVPPTLAPGGRADLAVFADDGTCLVTVLAGRLVHRRA</sequence>
<comment type="caution">
    <text evidence="1">The sequence shown here is derived from an EMBL/GenBank/DDBJ whole genome shotgun (WGS) entry which is preliminary data.</text>
</comment>
<keyword evidence="2" id="KW-1185">Reference proteome</keyword>
<dbReference type="RefSeq" id="WP_120729153.1">
    <property type="nucleotide sequence ID" value="NZ_RBAK01000005.1"/>
</dbReference>
<evidence type="ECO:0000313" key="2">
    <source>
        <dbReference type="Proteomes" id="UP000281726"/>
    </source>
</evidence>